<evidence type="ECO:0000313" key="11">
    <source>
        <dbReference type="Proteomes" id="UP000554482"/>
    </source>
</evidence>
<dbReference type="NCBIfam" id="TIGR00946">
    <property type="entry name" value="2a69"/>
    <property type="match status" value="1"/>
</dbReference>
<dbReference type="InterPro" id="IPR051107">
    <property type="entry name" value="Auxin_Efflux_Carrier"/>
</dbReference>
<accession>A0A7J6XE53</accession>
<feature type="transmembrane region" description="Helical" evidence="8">
    <location>
        <begin position="42"/>
        <end position="59"/>
    </location>
</feature>
<feature type="transmembrane region" description="Helical" evidence="8">
    <location>
        <begin position="71"/>
        <end position="89"/>
    </location>
</feature>
<dbReference type="PANTHER" id="PTHR31752">
    <property type="entry name" value="AUXIN EFFLUX CARRIER COMPONENT 1B-RELATED"/>
    <property type="match status" value="1"/>
</dbReference>
<feature type="transmembrane region" description="Helical" evidence="8">
    <location>
        <begin position="611"/>
        <end position="630"/>
    </location>
</feature>
<dbReference type="PANTHER" id="PTHR31752:SF4">
    <property type="entry name" value="AUXIN EFFLUX CARRIER COMPONENT 2"/>
    <property type="match status" value="1"/>
</dbReference>
<feature type="transmembrane region" description="Helical" evidence="8">
    <location>
        <begin position="12"/>
        <end position="30"/>
    </location>
</feature>
<dbReference type="EMBL" id="JABWDY010001677">
    <property type="protein sequence ID" value="KAF5207228.1"/>
    <property type="molecule type" value="Genomic_DNA"/>
</dbReference>
<feature type="transmembrane region" description="Helical" evidence="8">
    <location>
        <begin position="550"/>
        <end position="572"/>
    </location>
</feature>
<organism evidence="10 11">
    <name type="scientific">Thalictrum thalictroides</name>
    <name type="common">Rue-anemone</name>
    <name type="synonym">Anemone thalictroides</name>
    <dbReference type="NCBI Taxonomy" id="46969"/>
    <lineage>
        <taxon>Eukaryota</taxon>
        <taxon>Viridiplantae</taxon>
        <taxon>Streptophyta</taxon>
        <taxon>Embryophyta</taxon>
        <taxon>Tracheophyta</taxon>
        <taxon>Spermatophyta</taxon>
        <taxon>Magnoliopsida</taxon>
        <taxon>Ranunculales</taxon>
        <taxon>Ranunculaceae</taxon>
        <taxon>Thalictroideae</taxon>
        <taxon>Thalictrum</taxon>
    </lineage>
</organism>
<keyword evidence="5 8" id="KW-1133">Transmembrane helix</keyword>
<dbReference type="InterPro" id="IPR014024">
    <property type="entry name" value="Auxin_eff_plant"/>
</dbReference>
<evidence type="ECO:0000256" key="9">
    <source>
        <dbReference type="SAM" id="MobiDB-lite"/>
    </source>
</evidence>
<keyword evidence="3 8" id="KW-0813">Transport</keyword>
<proteinExistence type="inferred from homology"/>
<evidence type="ECO:0000256" key="2">
    <source>
        <dbReference type="ARBA" id="ARBA00009177"/>
    </source>
</evidence>
<dbReference type="GO" id="GO:0009926">
    <property type="term" value="P:auxin polar transport"/>
    <property type="evidence" value="ECO:0007669"/>
    <property type="project" value="TreeGrafter"/>
</dbReference>
<dbReference type="GO" id="GO:0005783">
    <property type="term" value="C:endoplasmic reticulum"/>
    <property type="evidence" value="ECO:0007669"/>
    <property type="project" value="TreeGrafter"/>
</dbReference>
<dbReference type="Proteomes" id="UP000554482">
    <property type="component" value="Unassembled WGS sequence"/>
</dbReference>
<feature type="transmembrane region" description="Helical" evidence="8">
    <location>
        <begin position="578"/>
        <end position="599"/>
    </location>
</feature>
<evidence type="ECO:0000256" key="4">
    <source>
        <dbReference type="ARBA" id="ARBA00022692"/>
    </source>
</evidence>
<evidence type="ECO:0000256" key="5">
    <source>
        <dbReference type="ARBA" id="ARBA00022989"/>
    </source>
</evidence>
<comment type="caution">
    <text evidence="10">The sequence shown here is derived from an EMBL/GenBank/DDBJ whole genome shotgun (WGS) entry which is preliminary data.</text>
</comment>
<feature type="transmembrane region" description="Helical" evidence="8">
    <location>
        <begin position="132"/>
        <end position="152"/>
    </location>
</feature>
<dbReference type="GO" id="GO:0010329">
    <property type="term" value="F:auxin efflux transmembrane transporter activity"/>
    <property type="evidence" value="ECO:0007669"/>
    <property type="project" value="TreeGrafter"/>
</dbReference>
<dbReference type="Pfam" id="PF03547">
    <property type="entry name" value="Mem_trans"/>
    <property type="match status" value="1"/>
</dbReference>
<dbReference type="AlphaFoldDB" id="A0A7J6XE53"/>
<dbReference type="InterPro" id="IPR004776">
    <property type="entry name" value="Mem_transp_PIN-like"/>
</dbReference>
<feature type="transmembrane region" description="Helical" evidence="8">
    <location>
        <begin position="101"/>
        <end position="120"/>
    </location>
</feature>
<evidence type="ECO:0000256" key="7">
    <source>
        <dbReference type="ARBA" id="ARBA00023294"/>
    </source>
</evidence>
<comment type="similarity">
    <text evidence="2 8">Belongs to the auxin efflux carrier (TC 2.A.69.1) family.</text>
</comment>
<dbReference type="OrthoDB" id="1868374at2759"/>
<gene>
    <name evidence="10" type="ORF">FRX31_003185</name>
</gene>
<feature type="region of interest" description="Disordered" evidence="9">
    <location>
        <begin position="320"/>
        <end position="350"/>
    </location>
</feature>
<comment type="subcellular location">
    <subcellularLocation>
        <location evidence="1 8">Membrane</location>
        <topology evidence="1 8">Multi-pass membrane protein</topology>
    </subcellularLocation>
</comment>
<protein>
    <recommendedName>
        <fullName evidence="8">Auxin efflux carrier component</fullName>
    </recommendedName>
</protein>
<reference evidence="10 11" key="1">
    <citation type="submission" date="2020-06" db="EMBL/GenBank/DDBJ databases">
        <title>Transcriptomic and genomic resources for Thalictrum thalictroides and T. hernandezii: Facilitating candidate gene discovery in an emerging model plant lineage.</title>
        <authorList>
            <person name="Arias T."/>
            <person name="Riano-Pachon D.M."/>
            <person name="Di Stilio V.S."/>
        </authorList>
    </citation>
    <scope>NUCLEOTIDE SEQUENCE [LARGE SCALE GENOMIC DNA]</scope>
    <source>
        <strain evidence="11">cv. WT478/WT964</strain>
        <tissue evidence="10">Leaves</tissue>
    </source>
</reference>
<dbReference type="GO" id="GO:0009734">
    <property type="term" value="P:auxin-activated signaling pathway"/>
    <property type="evidence" value="ECO:0007669"/>
    <property type="project" value="UniProtKB-UniRule"/>
</dbReference>
<evidence type="ECO:0000256" key="6">
    <source>
        <dbReference type="ARBA" id="ARBA00023136"/>
    </source>
</evidence>
<evidence type="ECO:0000256" key="3">
    <source>
        <dbReference type="ARBA" id="ARBA00022448"/>
    </source>
</evidence>
<keyword evidence="7 8" id="KW-0927">Auxin signaling pathway</keyword>
<feature type="transmembrane region" description="Helical" evidence="8">
    <location>
        <begin position="514"/>
        <end position="538"/>
    </location>
</feature>
<keyword evidence="4 8" id="KW-0812">Transmembrane</keyword>
<keyword evidence="11" id="KW-1185">Reference proteome</keyword>
<name>A0A7J6XE53_THATH</name>
<keyword evidence="6 8" id="KW-0472">Membrane</keyword>
<evidence type="ECO:0000313" key="10">
    <source>
        <dbReference type="EMBL" id="KAF5207228.1"/>
    </source>
</evidence>
<evidence type="ECO:0000256" key="1">
    <source>
        <dbReference type="ARBA" id="ARBA00004141"/>
    </source>
</evidence>
<comment type="caution">
    <text evidence="8">Lacks conserved residue(s) required for the propagation of feature annotation.</text>
</comment>
<evidence type="ECO:0000256" key="8">
    <source>
        <dbReference type="RuleBase" id="RU362108"/>
    </source>
</evidence>
<comment type="function">
    <text evidence="8">May act as a component of the auxin efflux carrier.</text>
</comment>
<dbReference type="GO" id="GO:0005886">
    <property type="term" value="C:plasma membrane"/>
    <property type="evidence" value="ECO:0007669"/>
    <property type="project" value="TreeGrafter"/>
</dbReference>
<sequence>MISGKDIYDVLAAIVPLYVAMILAYGSVRWWKIFTPDQCSGINRFVAVFAVPLLSFHFISLNDPYAMDYRFIAADSLQKVVILFALFIWQTFFKSGSLEWMITLFSLSTLPSTLVMGIPLLEAMYGKFSGNLMVQIVVLQSVIWYTIMLFLFEYRGAKLLINEQFPNTAGSITSFRVESDVISLNGREPLETNAEIGDDGKLHVRVKTSTSSSVVSSYTLTPRASNLTGVEIYSIQSSREPTPRASSFNQNDFYAMFSSKMPSPKHGYINSFQSGSADIYSLKSSKGPTPRTSNFEEEMMRLGKKKGGRSMSGELLNSTSLTSSYPPPNPMFSGSASAGGKRKEGGGIGGNNPNKDLHMFVWSSSASPVSEGNLRHAVSGATSTDFAVVDSSKAVLQQEIAASRAGMHDFNETASPIRKVVDDGEVEIEDGLKYPANGSSFSSQKKVDMVGVVGGGQKRLGGGSQMPPASVMTRLILIMVWRKLIRNPNTYSSVIGLVWSLVSFRFHIEMPTIVAGSITILSNAGLGMAMFSLGLFMALQPKLIACGKRVATFSMAVRFLTGPAVIAATSIACGLRGVLLHVAIVQAALPQGIVPFVFAKEYNVHADILSTAVIFGMLIALPITILYYILLGL</sequence>